<keyword evidence="19" id="KW-1185">Reference proteome</keyword>
<comment type="catalytic activity">
    <reaction evidence="16 17">
        <text>epoxyqueuosine(34) in tRNA + AH2 = queuosine(34) in tRNA + A + H2O</text>
        <dbReference type="Rhea" id="RHEA:32159"/>
        <dbReference type="Rhea" id="RHEA-COMP:18571"/>
        <dbReference type="Rhea" id="RHEA-COMP:18582"/>
        <dbReference type="ChEBI" id="CHEBI:13193"/>
        <dbReference type="ChEBI" id="CHEBI:15377"/>
        <dbReference type="ChEBI" id="CHEBI:17499"/>
        <dbReference type="ChEBI" id="CHEBI:194431"/>
        <dbReference type="ChEBI" id="CHEBI:194443"/>
        <dbReference type="EC" id="1.17.99.6"/>
    </reaction>
</comment>
<feature type="binding site" evidence="17">
    <location>
        <position position="90"/>
    </location>
    <ligand>
        <name>[4Fe-4S] cluster</name>
        <dbReference type="ChEBI" id="CHEBI:49883"/>
    </ligand>
</feature>
<dbReference type="InterPro" id="IPR003828">
    <property type="entry name" value="QueH"/>
</dbReference>
<gene>
    <name evidence="17 18" type="primary">queH</name>
    <name evidence="18" type="ORF">LMG8286_01436</name>
</gene>
<feature type="binding site" evidence="17">
    <location>
        <position position="87"/>
    </location>
    <ligand>
        <name>[4Fe-4S] cluster</name>
        <dbReference type="ChEBI" id="CHEBI:49883"/>
    </ligand>
</feature>
<evidence type="ECO:0000256" key="14">
    <source>
        <dbReference type="ARBA" id="ARBA00023284"/>
    </source>
</evidence>
<proteinExistence type="inferred from homology"/>
<evidence type="ECO:0000256" key="8">
    <source>
        <dbReference type="ARBA" id="ARBA00022723"/>
    </source>
</evidence>
<evidence type="ECO:0000256" key="11">
    <source>
        <dbReference type="ARBA" id="ARBA00023004"/>
    </source>
</evidence>
<keyword evidence="6 17" id="KW-0004">4Fe-4S</keyword>
<dbReference type="Pfam" id="PF02677">
    <property type="entry name" value="QueH"/>
    <property type="match status" value="1"/>
</dbReference>
<keyword evidence="12 17" id="KW-0411">Iron-sulfur</keyword>
<evidence type="ECO:0000256" key="12">
    <source>
        <dbReference type="ARBA" id="ARBA00023014"/>
    </source>
</evidence>
<feature type="binding site" evidence="17">
    <location>
        <position position="7"/>
    </location>
    <ligand>
        <name>[4Fe-4S] cluster</name>
        <dbReference type="ChEBI" id="CHEBI:49883"/>
    </ligand>
</feature>
<evidence type="ECO:0000256" key="2">
    <source>
        <dbReference type="ARBA" id="ARBA00004691"/>
    </source>
</evidence>
<comment type="function">
    <text evidence="1 17">Catalyzes the conversion of epoxyqueuosine (oQ) to queuosine (Q), which is a hypermodified base found in the wobble positions of tRNA(Asp), tRNA(Asn), tRNA(His) and tRNA(Tyr).</text>
</comment>
<keyword evidence="14 17" id="KW-0676">Redox-active center</keyword>
<dbReference type="Proteomes" id="UP000789359">
    <property type="component" value="Unassembled WGS sequence"/>
</dbReference>
<evidence type="ECO:0000256" key="1">
    <source>
        <dbReference type="ARBA" id="ARBA00002268"/>
    </source>
</evidence>
<organism evidence="18 19">
    <name type="scientific">Campylobacter suis</name>
    <dbReference type="NCBI Taxonomy" id="2790657"/>
    <lineage>
        <taxon>Bacteria</taxon>
        <taxon>Pseudomonadati</taxon>
        <taxon>Campylobacterota</taxon>
        <taxon>Epsilonproteobacteria</taxon>
        <taxon>Campylobacterales</taxon>
        <taxon>Campylobacteraceae</taxon>
        <taxon>Campylobacter</taxon>
    </lineage>
</organism>
<evidence type="ECO:0000256" key="13">
    <source>
        <dbReference type="ARBA" id="ARBA00023157"/>
    </source>
</evidence>
<dbReference type="HAMAP" id="MF_02089">
    <property type="entry name" value="QueH"/>
    <property type="match status" value="1"/>
</dbReference>
<name>A0ABM8Q799_9BACT</name>
<dbReference type="EMBL" id="CAJHOE010000004">
    <property type="protein sequence ID" value="CAD7288668.1"/>
    <property type="molecule type" value="Genomic_DNA"/>
</dbReference>
<dbReference type="PANTHER" id="PTHR36701:SF1">
    <property type="entry name" value="EPOXYQUEUOSINE REDUCTASE QUEH"/>
    <property type="match status" value="1"/>
</dbReference>
<comment type="similarity">
    <text evidence="3 17">Belongs to the QueH family.</text>
</comment>
<keyword evidence="13 17" id="KW-1015">Disulfide bond</keyword>
<keyword evidence="7 17" id="KW-0819">tRNA processing</keyword>
<protein>
    <recommendedName>
        <fullName evidence="5 17">Epoxyqueuosine reductase QueH</fullName>
        <ecNumber evidence="4 17">1.17.99.6</ecNumber>
    </recommendedName>
    <alternativeName>
        <fullName evidence="15 17">Queuosine biosynthesis protein QueH</fullName>
    </alternativeName>
</protein>
<keyword evidence="10 17" id="KW-0560">Oxidoreductase</keyword>
<sequence>MLVHICCSVDSHYFLQRLRKELPDEPLLGYFYDPNIHPYSEYLMRYEDVKRSCDKLGIELLMGEYEYESWLAGTKGLEDEPEKGKRCAYCFDFRVGNSAKKAVELGHKSITTTLLMSPKKDFTQLTNALKRAVDGTDLEIFAVDFRAGGGTNEQFELAKNDKLYHQNYCGCIFGLSKQRQAQGLPLAELMSDVNARVLPGSIEERLALYANVRECESKGLKFELFRRQFLNYRLLRGLVKFDGKAVPSYFVFYSNFKRKSIKISLKTNEQIATNLRDGVILLSLTKLNELMKTSFKSVDELCKSEFSLDFELALRAKISGAMSLNPIIVLESVLAGKYEIIASSELYHDSCEVLELD</sequence>
<evidence type="ECO:0000256" key="4">
    <source>
        <dbReference type="ARBA" id="ARBA00012622"/>
    </source>
</evidence>
<keyword evidence="8 17" id="KW-0479">Metal-binding</keyword>
<feature type="binding site" evidence="17">
    <location>
        <position position="6"/>
    </location>
    <ligand>
        <name>[4Fe-4S] cluster</name>
        <dbReference type="ChEBI" id="CHEBI:49883"/>
    </ligand>
</feature>
<evidence type="ECO:0000256" key="7">
    <source>
        <dbReference type="ARBA" id="ARBA00022694"/>
    </source>
</evidence>
<comment type="pathway">
    <text evidence="2 17">tRNA modification; tRNA-queuosine biosynthesis.</text>
</comment>
<dbReference type="PANTHER" id="PTHR36701">
    <property type="entry name" value="EPOXYQUEUOSINE REDUCTASE QUEH"/>
    <property type="match status" value="1"/>
</dbReference>
<evidence type="ECO:0000313" key="18">
    <source>
        <dbReference type="EMBL" id="CAD7288668.1"/>
    </source>
</evidence>
<dbReference type="RefSeq" id="WP_230057180.1">
    <property type="nucleotide sequence ID" value="NZ_CAJHOE010000004.1"/>
</dbReference>
<dbReference type="GO" id="GO:0052693">
    <property type="term" value="F:epoxyqueuosine reductase activity"/>
    <property type="evidence" value="ECO:0007669"/>
    <property type="project" value="UniProtKB-EC"/>
</dbReference>
<evidence type="ECO:0000256" key="6">
    <source>
        <dbReference type="ARBA" id="ARBA00022485"/>
    </source>
</evidence>
<evidence type="ECO:0000256" key="3">
    <source>
        <dbReference type="ARBA" id="ARBA00008207"/>
    </source>
</evidence>
<accession>A0ABM8Q799</accession>
<evidence type="ECO:0000256" key="16">
    <source>
        <dbReference type="ARBA" id="ARBA00047415"/>
    </source>
</evidence>
<evidence type="ECO:0000256" key="5">
    <source>
        <dbReference type="ARBA" id="ARBA00016895"/>
    </source>
</evidence>
<evidence type="ECO:0000256" key="15">
    <source>
        <dbReference type="ARBA" id="ARBA00031446"/>
    </source>
</evidence>
<evidence type="ECO:0000256" key="10">
    <source>
        <dbReference type="ARBA" id="ARBA00023002"/>
    </source>
</evidence>
<evidence type="ECO:0000256" key="9">
    <source>
        <dbReference type="ARBA" id="ARBA00022785"/>
    </source>
</evidence>
<evidence type="ECO:0000256" key="17">
    <source>
        <dbReference type="HAMAP-Rule" id="MF_02089"/>
    </source>
</evidence>
<comment type="caution">
    <text evidence="18">The sequence shown here is derived from an EMBL/GenBank/DDBJ whole genome shotgun (WGS) entry which is preliminary data.</text>
</comment>
<keyword evidence="11 17" id="KW-0408">Iron</keyword>
<feature type="disulfide bond" description="Redox-active" evidence="17">
    <location>
        <begin position="169"/>
        <end position="171"/>
    </location>
</feature>
<evidence type="ECO:0000313" key="19">
    <source>
        <dbReference type="Proteomes" id="UP000789359"/>
    </source>
</evidence>
<reference evidence="18 19" key="1">
    <citation type="submission" date="2020-11" db="EMBL/GenBank/DDBJ databases">
        <authorList>
            <person name="Peeters C."/>
        </authorList>
    </citation>
    <scope>NUCLEOTIDE SEQUENCE [LARGE SCALE GENOMIC DNA]</scope>
    <source>
        <strain evidence="18 19">LMG 8286</strain>
    </source>
</reference>
<keyword evidence="9 17" id="KW-0671">Queuosine biosynthesis</keyword>
<dbReference type="EC" id="1.17.99.6" evidence="4 17"/>